<feature type="signal peptide" evidence="2">
    <location>
        <begin position="1"/>
        <end position="22"/>
    </location>
</feature>
<feature type="chain" id="PRO_5042110223" evidence="2">
    <location>
        <begin position="23"/>
        <end position="217"/>
    </location>
</feature>
<keyword evidence="4" id="KW-1185">Reference proteome</keyword>
<evidence type="ECO:0000313" key="3">
    <source>
        <dbReference type="EMBL" id="GMH17727.1"/>
    </source>
</evidence>
<gene>
    <name evidence="3" type="ORF">Nepgr_019568</name>
</gene>
<accession>A0AAD3XU90</accession>
<name>A0AAD3XU90_NEPGR</name>
<evidence type="ECO:0000256" key="2">
    <source>
        <dbReference type="SAM" id="SignalP"/>
    </source>
</evidence>
<evidence type="ECO:0000256" key="1">
    <source>
        <dbReference type="SAM" id="Phobius"/>
    </source>
</evidence>
<dbReference type="AlphaFoldDB" id="A0AAD3XU90"/>
<evidence type="ECO:0000313" key="4">
    <source>
        <dbReference type="Proteomes" id="UP001279734"/>
    </source>
</evidence>
<comment type="caution">
    <text evidence="3">The sequence shown here is derived from an EMBL/GenBank/DDBJ whole genome shotgun (WGS) entry which is preliminary data.</text>
</comment>
<organism evidence="3 4">
    <name type="scientific">Nepenthes gracilis</name>
    <name type="common">Slender pitcher plant</name>
    <dbReference type="NCBI Taxonomy" id="150966"/>
    <lineage>
        <taxon>Eukaryota</taxon>
        <taxon>Viridiplantae</taxon>
        <taxon>Streptophyta</taxon>
        <taxon>Embryophyta</taxon>
        <taxon>Tracheophyta</taxon>
        <taxon>Spermatophyta</taxon>
        <taxon>Magnoliopsida</taxon>
        <taxon>eudicotyledons</taxon>
        <taxon>Gunneridae</taxon>
        <taxon>Pentapetalae</taxon>
        <taxon>Caryophyllales</taxon>
        <taxon>Nepenthaceae</taxon>
        <taxon>Nepenthes</taxon>
    </lineage>
</organism>
<dbReference type="EMBL" id="BSYO01000018">
    <property type="protein sequence ID" value="GMH17727.1"/>
    <property type="molecule type" value="Genomic_DNA"/>
</dbReference>
<reference evidence="3" key="1">
    <citation type="submission" date="2023-05" db="EMBL/GenBank/DDBJ databases">
        <title>Nepenthes gracilis genome sequencing.</title>
        <authorList>
            <person name="Fukushima K."/>
        </authorList>
    </citation>
    <scope>NUCLEOTIDE SEQUENCE</scope>
    <source>
        <strain evidence="3">SING2019-196</strain>
    </source>
</reference>
<protein>
    <submittedName>
        <fullName evidence="3">Uncharacterized protein</fullName>
    </submittedName>
</protein>
<keyword evidence="1" id="KW-0472">Membrane</keyword>
<feature type="transmembrane region" description="Helical" evidence="1">
    <location>
        <begin position="186"/>
        <end position="209"/>
    </location>
</feature>
<proteinExistence type="predicted"/>
<keyword evidence="2" id="KW-0732">Signal</keyword>
<sequence>MFSGVKFAGVLFAGVHFSGVLSAKAQSSGVVERSGAIYSGVTFLRSFSELRHALFRSSLSAGVHFPGVHFFVQSSGVLKSEGLFSGVPSMLEYKRPEFSGVDLAGVLSAGDLCSGIRRGPLRVSSSVKPSFYADSPRPLWSSRGFPDEAPKIRFGVSEMPRSHLMCLSPFGFLLLSETLLRLCCCFWAAVGPVLLALAAIVIVLPLCLLNGSSVIVS</sequence>
<dbReference type="Proteomes" id="UP001279734">
    <property type="component" value="Unassembled WGS sequence"/>
</dbReference>
<keyword evidence="1" id="KW-0812">Transmembrane</keyword>
<keyword evidence="1" id="KW-1133">Transmembrane helix</keyword>